<name>A0A154P971_DUFNO</name>
<accession>A0A154P971</accession>
<dbReference type="SUPFAM" id="SSF52540">
    <property type="entry name" value="P-loop containing nucleoside triphosphate hydrolases"/>
    <property type="match status" value="1"/>
</dbReference>
<evidence type="ECO:0000313" key="2">
    <source>
        <dbReference type="EMBL" id="KZC08377.1"/>
    </source>
</evidence>
<protein>
    <submittedName>
        <fullName evidence="2">Uncharacterized protein</fullName>
    </submittedName>
</protein>
<sequence>MEEHFATLRLLDSDTDNKLTKAFSYSELPSSQQLCMQQSYHSGNPSGLVRQYSCEQIFDATANTRKLKISEVVLSQTNECRKEWQTTVPYPNAFHMPKWQFCSDTKIIHSPNLTSNAATNEIEYMEVENAETSKESIFSSSNLPVNIDTIDKSEPESEQLDDTKIKDQHSYADVKKNLRPLMSKAKAPVKKKTNMCCWNLLYVGIIPIVIGTIALILNPVTYTVCNRAIMFSNATLELQRNLYGQEDATSNIVNALQNDINHLKFICLIGGTGIGKSYTAEIIITNFPLKKKIFVHDMALEHSVDEKVLNSINSYELIIIENLKIKDFDVFLNMIDILNKNSNKCITIFAIVNVENVNKDLTRDADLTKSATEINRGFSDKLIDVSVIPYQPLNEQALKMCIMNVAKQSDLILSEDQMNEIMQNLILSGSGCKGAYAKVQVIGRE</sequence>
<dbReference type="Proteomes" id="UP000076502">
    <property type="component" value="Unassembled WGS sequence"/>
</dbReference>
<keyword evidence="1" id="KW-0472">Membrane</keyword>
<evidence type="ECO:0000256" key="1">
    <source>
        <dbReference type="SAM" id="Phobius"/>
    </source>
</evidence>
<keyword evidence="1" id="KW-1133">Transmembrane helix</keyword>
<feature type="transmembrane region" description="Helical" evidence="1">
    <location>
        <begin position="196"/>
        <end position="217"/>
    </location>
</feature>
<organism evidence="2 3">
    <name type="scientific">Dufourea novaeangliae</name>
    <name type="common">Sweat bee</name>
    <dbReference type="NCBI Taxonomy" id="178035"/>
    <lineage>
        <taxon>Eukaryota</taxon>
        <taxon>Metazoa</taxon>
        <taxon>Ecdysozoa</taxon>
        <taxon>Arthropoda</taxon>
        <taxon>Hexapoda</taxon>
        <taxon>Insecta</taxon>
        <taxon>Pterygota</taxon>
        <taxon>Neoptera</taxon>
        <taxon>Endopterygota</taxon>
        <taxon>Hymenoptera</taxon>
        <taxon>Apocrita</taxon>
        <taxon>Aculeata</taxon>
        <taxon>Apoidea</taxon>
        <taxon>Anthophila</taxon>
        <taxon>Halictidae</taxon>
        <taxon>Rophitinae</taxon>
        <taxon>Dufourea</taxon>
    </lineage>
</organism>
<reference evidence="2 3" key="1">
    <citation type="submission" date="2015-07" db="EMBL/GenBank/DDBJ databases">
        <title>The genome of Dufourea novaeangliae.</title>
        <authorList>
            <person name="Pan H."/>
            <person name="Kapheim K."/>
        </authorList>
    </citation>
    <scope>NUCLEOTIDE SEQUENCE [LARGE SCALE GENOMIC DNA]</scope>
    <source>
        <strain evidence="2">0120121106</strain>
        <tissue evidence="2">Whole body</tissue>
    </source>
</reference>
<evidence type="ECO:0000313" key="3">
    <source>
        <dbReference type="Proteomes" id="UP000076502"/>
    </source>
</evidence>
<dbReference type="OMA" id="SGCKGAY"/>
<keyword evidence="3" id="KW-1185">Reference proteome</keyword>
<dbReference type="InterPro" id="IPR027417">
    <property type="entry name" value="P-loop_NTPase"/>
</dbReference>
<dbReference type="Gene3D" id="3.40.50.300">
    <property type="entry name" value="P-loop containing nucleotide triphosphate hydrolases"/>
    <property type="match status" value="1"/>
</dbReference>
<dbReference type="EMBL" id="KQ434846">
    <property type="protein sequence ID" value="KZC08377.1"/>
    <property type="molecule type" value="Genomic_DNA"/>
</dbReference>
<dbReference type="OrthoDB" id="8191652at2759"/>
<gene>
    <name evidence="2" type="ORF">WN55_09281</name>
</gene>
<dbReference type="AlphaFoldDB" id="A0A154P971"/>
<keyword evidence="1" id="KW-0812">Transmembrane</keyword>
<proteinExistence type="predicted"/>